<feature type="transmembrane region" description="Helical" evidence="4">
    <location>
        <begin position="75"/>
        <end position="95"/>
    </location>
</feature>
<keyword evidence="4" id="KW-1133">Transmembrane helix</keyword>
<organism evidence="6 7">
    <name type="scientific">Tepidibacter hydrothermalis</name>
    <dbReference type="NCBI Taxonomy" id="3036126"/>
    <lineage>
        <taxon>Bacteria</taxon>
        <taxon>Bacillati</taxon>
        <taxon>Bacillota</taxon>
        <taxon>Clostridia</taxon>
        <taxon>Peptostreptococcales</taxon>
        <taxon>Peptostreptococcaceae</taxon>
        <taxon>Tepidibacter</taxon>
    </lineage>
</organism>
<dbReference type="Pfam" id="PF14501">
    <property type="entry name" value="HATPase_c_5"/>
    <property type="match status" value="1"/>
</dbReference>
<name>A0ABY8EAL9_9FIRM</name>
<accession>A0ABY8EAL9</accession>
<evidence type="ECO:0000313" key="7">
    <source>
        <dbReference type="Proteomes" id="UP001222800"/>
    </source>
</evidence>
<protein>
    <submittedName>
        <fullName evidence="6">GHKL domain-containing protein</fullName>
    </submittedName>
</protein>
<reference evidence="6 7" key="1">
    <citation type="submission" date="2023-03" db="EMBL/GenBank/DDBJ databases">
        <title>Complete genome sequence of Tepidibacter sp. SWIR-1, isolated from a deep-sea hydrothermal vent.</title>
        <authorList>
            <person name="Li X."/>
        </authorList>
    </citation>
    <scope>NUCLEOTIDE SEQUENCE [LARGE SCALE GENOMIC DNA]</scope>
    <source>
        <strain evidence="6 7">SWIR-1</strain>
    </source>
</reference>
<dbReference type="Proteomes" id="UP001222800">
    <property type="component" value="Chromosome"/>
</dbReference>
<keyword evidence="7" id="KW-1185">Reference proteome</keyword>
<keyword evidence="3" id="KW-0418">Kinase</keyword>
<dbReference type="InterPro" id="IPR016120">
    <property type="entry name" value="Sig_transdc_His_kin_SpoOB"/>
</dbReference>
<dbReference type="PANTHER" id="PTHR40448">
    <property type="entry name" value="TWO-COMPONENT SENSOR HISTIDINE KINASE"/>
    <property type="match status" value="1"/>
</dbReference>
<gene>
    <name evidence="6" type="ORF">P4S50_16460</name>
</gene>
<proteinExistence type="predicted"/>
<dbReference type="SUPFAM" id="SSF55890">
    <property type="entry name" value="Sporulation response regulatory protein Spo0B"/>
    <property type="match status" value="1"/>
</dbReference>
<dbReference type="Gene3D" id="3.30.565.10">
    <property type="entry name" value="Histidine kinase-like ATPase, C-terminal domain"/>
    <property type="match status" value="1"/>
</dbReference>
<feature type="transmembrane region" description="Helical" evidence="4">
    <location>
        <begin position="6"/>
        <end position="24"/>
    </location>
</feature>
<dbReference type="PANTHER" id="PTHR40448:SF1">
    <property type="entry name" value="TWO-COMPONENT SENSOR HISTIDINE KINASE"/>
    <property type="match status" value="1"/>
</dbReference>
<evidence type="ECO:0000313" key="6">
    <source>
        <dbReference type="EMBL" id="WFD09948.1"/>
    </source>
</evidence>
<keyword evidence="4" id="KW-0812">Transmembrane</keyword>
<evidence type="ECO:0000259" key="5">
    <source>
        <dbReference type="Pfam" id="PF14501"/>
    </source>
</evidence>
<feature type="transmembrane region" description="Helical" evidence="4">
    <location>
        <begin position="45"/>
        <end position="63"/>
    </location>
</feature>
<keyword evidence="4" id="KW-0472">Membrane</keyword>
<evidence type="ECO:0000256" key="4">
    <source>
        <dbReference type="SAM" id="Phobius"/>
    </source>
</evidence>
<dbReference type="EMBL" id="CP120733">
    <property type="protein sequence ID" value="WFD09948.1"/>
    <property type="molecule type" value="Genomic_DNA"/>
</dbReference>
<dbReference type="InterPro" id="IPR036890">
    <property type="entry name" value="HATPase_C_sf"/>
</dbReference>
<evidence type="ECO:0000256" key="1">
    <source>
        <dbReference type="ARBA" id="ARBA00022553"/>
    </source>
</evidence>
<dbReference type="SUPFAM" id="SSF55874">
    <property type="entry name" value="ATPase domain of HSP90 chaperone/DNA topoisomerase II/histidine kinase"/>
    <property type="match status" value="1"/>
</dbReference>
<keyword evidence="1" id="KW-0597">Phosphoprotein</keyword>
<feature type="domain" description="Sensor histidine kinase NatK-like C-terminal" evidence="5">
    <location>
        <begin position="209"/>
        <end position="311"/>
    </location>
</feature>
<dbReference type="InterPro" id="IPR032834">
    <property type="entry name" value="NatK-like_C"/>
</dbReference>
<evidence type="ECO:0000256" key="2">
    <source>
        <dbReference type="ARBA" id="ARBA00022679"/>
    </source>
</evidence>
<keyword evidence="2" id="KW-0808">Transferase</keyword>
<dbReference type="RefSeq" id="WP_277731926.1">
    <property type="nucleotide sequence ID" value="NZ_CP120733.1"/>
</dbReference>
<sequence length="314" mass="37145">MYYVCLFVVTFLCTYSFSFVFKILEDYKHYNRSYEINDDDTDKVFWIYIVFVTMLFIVVVYYYENIDKNLNQFIVFFIFLFICCSLLSYFVYLVVDKLYKEKSQKKDIQLYANMIEESLENLRAFKHDYRNTLMCISGYIASKNMEGLEKYFYENLVNDKYINNSIYGSININNIPLKGLINLKASKASSLGIDFNLNIEQYIEDFILKDVDICKIFGILIDNAIEASVESKEKIINININEENEKIIIKISNTYNLKPDLNNIFIKGYSTKGRDRGLGLDIVKKINDKQYTNMNMNTYIKEDLFNQEIIIDKK</sequence>
<evidence type="ECO:0000256" key="3">
    <source>
        <dbReference type="ARBA" id="ARBA00022777"/>
    </source>
</evidence>